<name>A0ABY1LS58_9BACL</name>
<feature type="compositionally biased region" description="Low complexity" evidence="1">
    <location>
        <begin position="83"/>
        <end position="94"/>
    </location>
</feature>
<reference evidence="3 4" key="1">
    <citation type="submission" date="2017-04" db="EMBL/GenBank/DDBJ databases">
        <authorList>
            <person name="Varghese N."/>
            <person name="Submissions S."/>
        </authorList>
    </citation>
    <scope>NUCLEOTIDE SEQUENCE [LARGE SCALE GENOMIC DNA]</scope>
    <source>
        <strain evidence="3 4">J12</strain>
    </source>
</reference>
<organism evidence="3 4">
    <name type="scientific">Paenibacillus barengoltzii J12</name>
    <dbReference type="NCBI Taxonomy" id="935846"/>
    <lineage>
        <taxon>Bacteria</taxon>
        <taxon>Bacillati</taxon>
        <taxon>Bacillota</taxon>
        <taxon>Bacilli</taxon>
        <taxon>Bacillales</taxon>
        <taxon>Paenibacillaceae</taxon>
        <taxon>Paenibacillus</taxon>
    </lineage>
</organism>
<dbReference type="EMBL" id="FXAE01000002">
    <property type="protein sequence ID" value="SME93704.1"/>
    <property type="molecule type" value="Genomic_DNA"/>
</dbReference>
<keyword evidence="2" id="KW-1133">Transmembrane helix</keyword>
<evidence type="ECO:0000256" key="2">
    <source>
        <dbReference type="SAM" id="Phobius"/>
    </source>
</evidence>
<keyword evidence="4" id="KW-1185">Reference proteome</keyword>
<keyword evidence="2" id="KW-0472">Membrane</keyword>
<evidence type="ECO:0000313" key="4">
    <source>
        <dbReference type="Proteomes" id="UP000192939"/>
    </source>
</evidence>
<proteinExistence type="predicted"/>
<accession>A0ABY1LS58</accession>
<protein>
    <submittedName>
        <fullName evidence="3">Uncharacterized protein</fullName>
    </submittedName>
</protein>
<feature type="region of interest" description="Disordered" evidence="1">
    <location>
        <begin position="77"/>
        <end position="132"/>
    </location>
</feature>
<comment type="caution">
    <text evidence="3">The sequence shown here is derived from an EMBL/GenBank/DDBJ whole genome shotgun (WGS) entry which is preliminary data.</text>
</comment>
<gene>
    <name evidence="3" type="ORF">SAMN02744124_00291</name>
</gene>
<keyword evidence="2" id="KW-0812">Transmembrane</keyword>
<sequence>MLIRKYLTVVVVAAFSMGYIICTDILVGLPWNNFLINWGYTLPDPAERICAYILVLFLIVPDILHFVASKRKGNEQNAGHVLSSQQNEESSSTSADKDSSKTSGDSGSGFATGTESVNQGGYNQTGGQNNIK</sequence>
<dbReference type="Proteomes" id="UP000192939">
    <property type="component" value="Unassembled WGS sequence"/>
</dbReference>
<feature type="compositionally biased region" description="Low complexity" evidence="1">
    <location>
        <begin position="118"/>
        <end position="132"/>
    </location>
</feature>
<feature type="transmembrane region" description="Helical" evidence="2">
    <location>
        <begin position="7"/>
        <end position="29"/>
    </location>
</feature>
<evidence type="ECO:0000256" key="1">
    <source>
        <dbReference type="SAM" id="MobiDB-lite"/>
    </source>
</evidence>
<evidence type="ECO:0000313" key="3">
    <source>
        <dbReference type="EMBL" id="SME93704.1"/>
    </source>
</evidence>
<feature type="transmembrane region" description="Helical" evidence="2">
    <location>
        <begin position="49"/>
        <end position="68"/>
    </location>
</feature>